<dbReference type="SUPFAM" id="SSF51905">
    <property type="entry name" value="FAD/NAD(P)-binding domain"/>
    <property type="match status" value="1"/>
</dbReference>
<reference evidence="10" key="1">
    <citation type="submission" date="2015-11" db="EMBL/GenBank/DDBJ databases">
        <title>Complete genome sequence of a polyethylene-glycol degrader Sphingopyxis macrogoltabida 203N (NBRC 111659).</title>
        <authorList>
            <person name="Yoshiyuki O."/>
            <person name="Shouta N."/>
            <person name="Nagata Y."/>
            <person name="Numata M."/>
            <person name="Tsuchikane K."/>
            <person name="Hosoyama A."/>
            <person name="Yamazoe A."/>
            <person name="Tsuda M."/>
            <person name="Fujita N."/>
            <person name="Kawai F."/>
        </authorList>
    </citation>
    <scope>NUCLEOTIDE SEQUENCE [LARGE SCALE GENOMIC DNA]</scope>
    <source>
        <strain evidence="10">203N</strain>
        <plasmid evidence="10">unnamed1</plasmid>
    </source>
</reference>
<dbReference type="RefSeq" id="WP_054735404.1">
    <property type="nucleotide sequence ID" value="NZ_CP009430.1"/>
</dbReference>
<evidence type="ECO:0000256" key="1">
    <source>
        <dbReference type="ARBA" id="ARBA00001974"/>
    </source>
</evidence>
<comment type="similarity">
    <text evidence="2 6">Belongs to the GMC oxidoreductase family.</text>
</comment>
<dbReference type="SUPFAM" id="SSF54373">
    <property type="entry name" value="FAD-linked reductases, C-terminal domain"/>
    <property type="match status" value="1"/>
</dbReference>
<dbReference type="Gene3D" id="3.30.560.10">
    <property type="entry name" value="Glucose Oxidase, domain 3"/>
    <property type="match status" value="1"/>
</dbReference>
<dbReference type="Gene3D" id="3.50.50.60">
    <property type="entry name" value="FAD/NAD(P)-binding domain"/>
    <property type="match status" value="1"/>
</dbReference>
<dbReference type="InterPro" id="IPR036188">
    <property type="entry name" value="FAD/NAD-bd_sf"/>
</dbReference>
<dbReference type="AlphaFoldDB" id="A0AAC9AYT4"/>
<dbReference type="PIRSF" id="PIRSF000137">
    <property type="entry name" value="Alcohol_oxidase"/>
    <property type="match status" value="1"/>
</dbReference>
<dbReference type="Pfam" id="PF05199">
    <property type="entry name" value="GMC_oxred_C"/>
    <property type="match status" value="1"/>
</dbReference>
<keyword evidence="9" id="KW-0614">Plasmid</keyword>
<evidence type="ECO:0000259" key="8">
    <source>
        <dbReference type="PROSITE" id="PS00624"/>
    </source>
</evidence>
<evidence type="ECO:0000259" key="7">
    <source>
        <dbReference type="PROSITE" id="PS00623"/>
    </source>
</evidence>
<evidence type="ECO:0000256" key="6">
    <source>
        <dbReference type="RuleBase" id="RU003968"/>
    </source>
</evidence>
<protein>
    <submittedName>
        <fullName evidence="9">Choline dehydrogenase</fullName>
    </submittedName>
</protein>
<dbReference type="PROSITE" id="PS00624">
    <property type="entry name" value="GMC_OXRED_2"/>
    <property type="match status" value="1"/>
</dbReference>
<dbReference type="InterPro" id="IPR007867">
    <property type="entry name" value="GMC_OxRtase_C"/>
</dbReference>
<geneLocation type="plasmid" evidence="9 10">
    <name>unnamed1</name>
</geneLocation>
<dbReference type="EMBL" id="CP013345">
    <property type="protein sequence ID" value="AMU92556.1"/>
    <property type="molecule type" value="Genomic_DNA"/>
</dbReference>
<feature type="binding site" evidence="5">
    <location>
        <position position="80"/>
    </location>
    <ligand>
        <name>FAD</name>
        <dbReference type="ChEBI" id="CHEBI:57692"/>
    </ligand>
</feature>
<keyword evidence="4 5" id="KW-0274">FAD</keyword>
<sequence length="530" mass="57748">MTDIFDYIVAGGGAAGSVVASRLSEAGATVLLLEAGGTDKRLDVIIPAGAANAYKDASWDYPIEPNPQSNQPMGVMAGKVLGGGGSINSCVFIRGNRADFDGWAKQGCEGWDYQSVLPFFRRMESWEGGADSYRGGEGPISVVVQKDRTRPVRAFYEASLQAGFPAADDYNGETQDGATYMQVNMRRGLRSQASREYLRRVASRKTLTLQLNAYARRILFEGDRAVGIEFEHKGEVRTARAREEVIISAGSYATPKLLMLSGIGPRDEIERHNLDLVSHNPGVGQNLHDHPFLMLRWKSKIRTLNRPHPAAMAKGLFDLVFRGRGILSQTVVPAQVLMRAKAEATSPDVQIGFAPFAILREADEHGVFKVDLAKEDGFMASATVLDARTRGRVGLRSASPSETPMIHYNYLEDPGDLETIVKGLKEVIRIMDQPAMAALTKGMFEPEASCRTDEDWRHYARTMVSSSYHPVGSCRMGSDDLAAVDPQLCVRGVRGLRVIDASIMPQITSGNTNAPSMMIGERGASFVLAG</sequence>
<feature type="domain" description="Glucose-methanol-choline oxidoreductase N-terminal" evidence="7">
    <location>
        <begin position="78"/>
        <end position="101"/>
    </location>
</feature>
<keyword evidence="10" id="KW-1185">Reference proteome</keyword>
<feature type="binding site" evidence="5">
    <location>
        <begin position="88"/>
        <end position="91"/>
    </location>
    <ligand>
        <name>FAD</name>
        <dbReference type="ChEBI" id="CHEBI:57692"/>
    </ligand>
</feature>
<dbReference type="PANTHER" id="PTHR11552">
    <property type="entry name" value="GLUCOSE-METHANOL-CHOLINE GMC OXIDOREDUCTASE"/>
    <property type="match status" value="1"/>
</dbReference>
<dbReference type="InterPro" id="IPR012132">
    <property type="entry name" value="GMC_OxRdtase"/>
</dbReference>
<organism evidence="9 10">
    <name type="scientific">Sphingopyxis macrogoltabida</name>
    <name type="common">Sphingomonas macrogoltabidus</name>
    <dbReference type="NCBI Taxonomy" id="33050"/>
    <lineage>
        <taxon>Bacteria</taxon>
        <taxon>Pseudomonadati</taxon>
        <taxon>Pseudomonadota</taxon>
        <taxon>Alphaproteobacteria</taxon>
        <taxon>Sphingomonadales</taxon>
        <taxon>Sphingomonadaceae</taxon>
        <taxon>Sphingopyxis</taxon>
    </lineage>
</organism>
<dbReference type="InterPro" id="IPR000172">
    <property type="entry name" value="GMC_OxRdtase_N"/>
</dbReference>
<name>A0AAC9AYT4_SPHMC</name>
<accession>A0AAC9AYT4</accession>
<evidence type="ECO:0000256" key="3">
    <source>
        <dbReference type="ARBA" id="ARBA00022630"/>
    </source>
</evidence>
<dbReference type="Pfam" id="PF00732">
    <property type="entry name" value="GMC_oxred_N"/>
    <property type="match status" value="1"/>
</dbReference>
<evidence type="ECO:0000313" key="10">
    <source>
        <dbReference type="Proteomes" id="UP000076088"/>
    </source>
</evidence>
<evidence type="ECO:0000256" key="4">
    <source>
        <dbReference type="ARBA" id="ARBA00022827"/>
    </source>
</evidence>
<dbReference type="PANTHER" id="PTHR11552:SF147">
    <property type="entry name" value="CHOLINE DEHYDROGENASE, MITOCHONDRIAL"/>
    <property type="match status" value="1"/>
</dbReference>
<dbReference type="GO" id="GO:0050660">
    <property type="term" value="F:flavin adenine dinucleotide binding"/>
    <property type="evidence" value="ECO:0007669"/>
    <property type="project" value="InterPro"/>
</dbReference>
<gene>
    <name evidence="9" type="ORF">ATM17_30315</name>
</gene>
<evidence type="ECO:0000256" key="2">
    <source>
        <dbReference type="ARBA" id="ARBA00010790"/>
    </source>
</evidence>
<comment type="cofactor">
    <cofactor evidence="1 5">
        <name>FAD</name>
        <dbReference type="ChEBI" id="CHEBI:57692"/>
    </cofactor>
</comment>
<reference evidence="9 10" key="2">
    <citation type="journal article" date="2016" name="Genome Announc.">
        <title>Complete Genome Sequence of Sphingopyxis macrogoltabida Strain 203N (NBRC 111659), a Polyethylene Glycol Degrader.</title>
        <authorList>
            <person name="Ohtsubo Y."/>
            <person name="Nonoyama S."/>
            <person name="Nagata Y."/>
            <person name="Numata M."/>
            <person name="Tsuchikane K."/>
            <person name="Hosoyama A."/>
            <person name="Yamazoe A."/>
            <person name="Tsuda M."/>
            <person name="Fujita N."/>
            <person name="Kawai F."/>
        </authorList>
    </citation>
    <scope>NUCLEOTIDE SEQUENCE [LARGE SCALE GENOMIC DNA]</scope>
    <source>
        <strain evidence="9 10">203N</strain>
    </source>
</reference>
<feature type="domain" description="Glucose-methanol-choline oxidoreductase N-terminal" evidence="8">
    <location>
        <begin position="250"/>
        <end position="264"/>
    </location>
</feature>
<dbReference type="Proteomes" id="UP000076088">
    <property type="component" value="Plasmid unnamed1"/>
</dbReference>
<evidence type="ECO:0000256" key="5">
    <source>
        <dbReference type="PIRSR" id="PIRSR000137-2"/>
    </source>
</evidence>
<proteinExistence type="inferred from homology"/>
<dbReference type="PROSITE" id="PS00623">
    <property type="entry name" value="GMC_OXRED_1"/>
    <property type="match status" value="1"/>
</dbReference>
<dbReference type="GO" id="GO:0016614">
    <property type="term" value="F:oxidoreductase activity, acting on CH-OH group of donors"/>
    <property type="evidence" value="ECO:0007669"/>
    <property type="project" value="InterPro"/>
</dbReference>
<keyword evidence="3 6" id="KW-0285">Flavoprotein</keyword>
<evidence type="ECO:0000313" key="9">
    <source>
        <dbReference type="EMBL" id="AMU92556.1"/>
    </source>
</evidence>